<evidence type="ECO:0000313" key="2">
    <source>
        <dbReference type="Proteomes" id="UP000322876"/>
    </source>
</evidence>
<comment type="caution">
    <text evidence="1">The sequence shown here is derived from an EMBL/GenBank/DDBJ whole genome shotgun (WGS) entry which is preliminary data.</text>
</comment>
<sequence>MSGNHIKTMQYGKNVLSDMGFKQDKNTTIFIKNEVFCLSPSVQKNKSNYYWFDIREANIKKYNHSKYSNFIIIVRVKNKGYIFLNFKELKKILLYESKLENSKFKVWSFKFYDDFSYIYNKKNNKLKIPIKLLTEFELKKLINQI</sequence>
<dbReference type="EMBL" id="VFJB01000008">
    <property type="protein sequence ID" value="KAA0257294.1"/>
    <property type="molecule type" value="Genomic_DNA"/>
</dbReference>
<dbReference type="RefSeq" id="WP_149266967.1">
    <property type="nucleotide sequence ID" value="NZ_VFJB01000008.1"/>
</dbReference>
<dbReference type="Proteomes" id="UP000322876">
    <property type="component" value="Unassembled WGS sequence"/>
</dbReference>
<dbReference type="OrthoDB" id="2966983at2"/>
<proteinExistence type="predicted"/>
<protein>
    <submittedName>
        <fullName evidence="1">Uncharacterized protein</fullName>
    </submittedName>
</protein>
<dbReference type="AlphaFoldDB" id="A0A5A8F6H7"/>
<evidence type="ECO:0000313" key="1">
    <source>
        <dbReference type="EMBL" id="KAA0257294.1"/>
    </source>
</evidence>
<name>A0A5A8F6H7_9BACT</name>
<keyword evidence="2" id="KW-1185">Reference proteome</keyword>
<gene>
    <name evidence="1" type="ORF">FHQ18_09600</name>
</gene>
<accession>A0A5A8F6H7</accession>
<reference evidence="1 2" key="1">
    <citation type="submission" date="2019-06" db="EMBL/GenBank/DDBJ databases">
        <title>Genomic insights into carbon and energy metabolism of Deferribacter autotrophicus revealed new metabolic traits in the phylum Deferribacteres.</title>
        <authorList>
            <person name="Slobodkin A.I."/>
            <person name="Slobodkina G.B."/>
            <person name="Allioux M."/>
            <person name="Alain K."/>
            <person name="Jebbar M."/>
            <person name="Shadrin V."/>
            <person name="Kublanov I.V."/>
            <person name="Toshchakov S.V."/>
            <person name="Bonch-Osmolovskaya E.A."/>
        </authorList>
    </citation>
    <scope>NUCLEOTIDE SEQUENCE [LARGE SCALE GENOMIC DNA]</scope>
    <source>
        <strain evidence="1 2">SL50</strain>
    </source>
</reference>
<organism evidence="1 2">
    <name type="scientific">Deferribacter autotrophicus</name>
    <dbReference type="NCBI Taxonomy" id="500465"/>
    <lineage>
        <taxon>Bacteria</taxon>
        <taxon>Pseudomonadati</taxon>
        <taxon>Deferribacterota</taxon>
        <taxon>Deferribacteres</taxon>
        <taxon>Deferribacterales</taxon>
        <taxon>Deferribacteraceae</taxon>
        <taxon>Deferribacter</taxon>
    </lineage>
</organism>